<dbReference type="Proteomes" id="UP001066276">
    <property type="component" value="Chromosome 2_2"/>
</dbReference>
<keyword evidence="2" id="KW-1185">Reference proteome</keyword>
<proteinExistence type="predicted"/>
<organism evidence="1 2">
    <name type="scientific">Pleurodeles waltl</name>
    <name type="common">Iberian ribbed newt</name>
    <dbReference type="NCBI Taxonomy" id="8319"/>
    <lineage>
        <taxon>Eukaryota</taxon>
        <taxon>Metazoa</taxon>
        <taxon>Chordata</taxon>
        <taxon>Craniata</taxon>
        <taxon>Vertebrata</taxon>
        <taxon>Euteleostomi</taxon>
        <taxon>Amphibia</taxon>
        <taxon>Batrachia</taxon>
        <taxon>Caudata</taxon>
        <taxon>Salamandroidea</taxon>
        <taxon>Salamandridae</taxon>
        <taxon>Pleurodelinae</taxon>
        <taxon>Pleurodeles</taxon>
    </lineage>
</organism>
<dbReference type="Gene3D" id="3.30.70.1820">
    <property type="entry name" value="L1 transposable element, RRM domain"/>
    <property type="match status" value="1"/>
</dbReference>
<evidence type="ECO:0000313" key="1">
    <source>
        <dbReference type="EMBL" id="KAJ1193643.1"/>
    </source>
</evidence>
<dbReference type="AlphaFoldDB" id="A0AAV7V0K2"/>
<comment type="caution">
    <text evidence="1">The sequence shown here is derived from an EMBL/GenBank/DDBJ whole genome shotgun (WGS) entry which is preliminary data.</text>
</comment>
<reference evidence="1" key="1">
    <citation type="journal article" date="2022" name="bioRxiv">
        <title>Sequencing and chromosome-scale assembly of the giantPleurodeles waltlgenome.</title>
        <authorList>
            <person name="Brown T."/>
            <person name="Elewa A."/>
            <person name="Iarovenko S."/>
            <person name="Subramanian E."/>
            <person name="Araus A.J."/>
            <person name="Petzold A."/>
            <person name="Susuki M."/>
            <person name="Suzuki K.-i.T."/>
            <person name="Hayashi T."/>
            <person name="Toyoda A."/>
            <person name="Oliveira C."/>
            <person name="Osipova E."/>
            <person name="Leigh N.D."/>
            <person name="Simon A."/>
            <person name="Yun M.H."/>
        </authorList>
    </citation>
    <scope>NUCLEOTIDE SEQUENCE</scope>
    <source>
        <strain evidence="1">20211129_DDA</strain>
        <tissue evidence="1">Liver</tissue>
    </source>
</reference>
<evidence type="ECO:0000313" key="2">
    <source>
        <dbReference type="Proteomes" id="UP001066276"/>
    </source>
</evidence>
<sequence length="185" mass="21402">MRPEKRRSPGGRCSRGCRLLDGGRARPPCWWCDWRSGLRSRAKPRPRVILRPDARWMVQGERLRMPRGGARAADCDSPEHYWTSSRLRSPSLCACIQRVHTLGPKRRDETNRPCPIIACLLRHVQTRQLLQAARSDSTFLMDGLEMRLTADFPKETSEPRRVFLALRPRLRQLEVKYGLFKPAGM</sequence>
<name>A0AAV7V0K2_PLEWA</name>
<protein>
    <submittedName>
        <fullName evidence="1">Uncharacterized protein</fullName>
    </submittedName>
</protein>
<dbReference type="EMBL" id="JANPWB010000004">
    <property type="protein sequence ID" value="KAJ1193643.1"/>
    <property type="molecule type" value="Genomic_DNA"/>
</dbReference>
<gene>
    <name evidence="1" type="ORF">NDU88_002939</name>
</gene>
<accession>A0AAV7V0K2</accession>